<evidence type="ECO:0000313" key="1">
    <source>
        <dbReference type="EMBL" id="GMI33912.1"/>
    </source>
</evidence>
<keyword evidence="2" id="KW-1185">Reference proteome</keyword>
<organism evidence="1 2">
    <name type="scientific">Tetraparma gracilis</name>
    <dbReference type="NCBI Taxonomy" id="2962635"/>
    <lineage>
        <taxon>Eukaryota</taxon>
        <taxon>Sar</taxon>
        <taxon>Stramenopiles</taxon>
        <taxon>Ochrophyta</taxon>
        <taxon>Bolidophyceae</taxon>
        <taxon>Parmales</taxon>
        <taxon>Triparmaceae</taxon>
        <taxon>Tetraparma</taxon>
    </lineage>
</organism>
<gene>
    <name evidence="1" type="ORF">TeGR_g9578</name>
</gene>
<name>A0ABQ6MV20_9STRA</name>
<evidence type="ECO:0008006" key="3">
    <source>
        <dbReference type="Google" id="ProtNLM"/>
    </source>
</evidence>
<comment type="caution">
    <text evidence="1">The sequence shown here is derived from an EMBL/GenBank/DDBJ whole genome shotgun (WGS) entry which is preliminary data.</text>
</comment>
<accession>A0ABQ6MV20</accession>
<proteinExistence type="predicted"/>
<dbReference type="InterPro" id="IPR018163">
    <property type="entry name" value="Thr/Ala-tRNA-synth_IIc_edit"/>
</dbReference>
<dbReference type="EMBL" id="BRYB01003274">
    <property type="protein sequence ID" value="GMI33912.1"/>
    <property type="molecule type" value="Genomic_DNA"/>
</dbReference>
<dbReference type="SUPFAM" id="SSF55186">
    <property type="entry name" value="ThrRS/AlaRS common domain"/>
    <property type="match status" value="1"/>
</dbReference>
<dbReference type="Proteomes" id="UP001165060">
    <property type="component" value="Unassembled WGS sequence"/>
</dbReference>
<reference evidence="1 2" key="1">
    <citation type="journal article" date="2023" name="Commun. Biol.">
        <title>Genome analysis of Parmales, the sister group of diatoms, reveals the evolutionary specialization of diatoms from phago-mixotrophs to photoautotrophs.</title>
        <authorList>
            <person name="Ban H."/>
            <person name="Sato S."/>
            <person name="Yoshikawa S."/>
            <person name="Yamada K."/>
            <person name="Nakamura Y."/>
            <person name="Ichinomiya M."/>
            <person name="Sato N."/>
            <person name="Blanc-Mathieu R."/>
            <person name="Endo H."/>
            <person name="Kuwata A."/>
            <person name="Ogata H."/>
        </authorList>
    </citation>
    <scope>NUCLEOTIDE SEQUENCE [LARGE SCALE GENOMIC DNA]</scope>
</reference>
<sequence>MRTVNIPTIDSNTCCGTHVPSTRHLLSAHIFSHKLLNKTTLRVNFAAGPRVEAHLAGHLAAHASISGLLATPSLEEHVSRVGGLLEETRGLKKTVSALWEQLIPYKVASLLASNGVGVCDLGEDVVDAAVYKRIAGDVKKDRGEGGAYAVFLISGGEGGGTFYFESGDPAVVDKAGKDIAEIVGGKGGGKKGVMMGKIGAEGAGKWRKRLGEVGDVLGKAAAVEVQ</sequence>
<evidence type="ECO:0000313" key="2">
    <source>
        <dbReference type="Proteomes" id="UP001165060"/>
    </source>
</evidence>
<protein>
    <recommendedName>
        <fullName evidence="3">Threonyl/alanyl tRNA synthetase SAD domain-containing protein</fullName>
    </recommendedName>
</protein>
<dbReference type="Gene3D" id="3.30.980.10">
    <property type="entry name" value="Threonyl-trna Synthetase, Chain A, domain 2"/>
    <property type="match status" value="1"/>
</dbReference>